<comment type="caution">
    <text evidence="16">The sequence shown here is derived from an EMBL/GenBank/DDBJ whole genome shotgun (WGS) entry which is preliminary data.</text>
</comment>
<sequence length="886" mass="95619">MKVKQTPIAAAVSLALLGASLAAQAQEAQAPASAQLEQVVVTGIRAALQTSATIKKNATAIVDAVSAEDVGKLPDSDVGQALGRIPGISVGRDFGVGASVSIRGTDPQMTYTTLNGQTVASTGWYDQKDVDRSFNYSLLPPELIGGMEVYKSSQADITEGGIGGTVIVKTRMPLDQAAHTAFASVKVGKGSTSGVSREASALYSWRNEAKTFGVLLAGAAEKGNYIRHGIEADNRWNGDVEPTVFVQDRKRQAVNLTLQARPVQGLDLSLNYLHLNYDANNSNTSQYIFTAEDPQNCKLTNPVNGVCTLHVRGAADPSSEHVFFQNWVRRASMSSDSLVLNGSWRGEGYKVSAVGGSTKADGGTDQTTNFAYVNAPPTDPDGWGTANAFSPLPLWTGTIDATGKKLKLSPSSSQNITLSNLPAQSQSESWANGRGPNRDKEDFLQLDASIDLNGGFLTAFKAGLRSTDHTFTKSGQVGLYAAAPKTVDTASLFSGTVPLGSWTVAKPNIGAMLAAAAGNLTGWVEDRSAYGVLNEKNTAAYGMFDFEAEQLRGNFGLRYVHTKATATGYAFDGTLWPTTDPNYVSNNDGWSKSQTSQSASYGKFLPSLNLAYDLQKDTILRFALAQAMTRPNFANMFLTQVVGFNDKNTQNDGFNYGTPNLKPQTSNQFDLGIEHYYGRGNLVSAALFYKRISNFITTTTQYHQKVGVVSPDTGLDDWILTRYINAGGGTIKGTELQVNHGFGNGFGVQANYTYADAKAPASSYEDQLNMFTLSSKHNVNAVGYFENETYMARLAYNWRSKYMVRESGWYGNRMHDAYGSLDLSLGWNITKQLRLSFDATNLLKTDDLQYGVANPNSTVRPSLKAGFPAWGFDGERTYRLGLSAKF</sequence>
<dbReference type="Pfam" id="PF07715">
    <property type="entry name" value="Plug"/>
    <property type="match status" value="1"/>
</dbReference>
<dbReference type="PROSITE" id="PS52016">
    <property type="entry name" value="TONB_DEPENDENT_REC_3"/>
    <property type="match status" value="1"/>
</dbReference>
<feature type="compositionally biased region" description="Polar residues" evidence="12">
    <location>
        <begin position="410"/>
        <end position="430"/>
    </location>
</feature>
<dbReference type="RefSeq" id="WP_268154415.1">
    <property type="nucleotide sequence ID" value="NZ_JAPPUW010000036.1"/>
</dbReference>
<dbReference type="GO" id="GO:0009279">
    <property type="term" value="C:cell outer membrane"/>
    <property type="evidence" value="ECO:0007669"/>
    <property type="project" value="UniProtKB-SubCell"/>
</dbReference>
<evidence type="ECO:0000256" key="10">
    <source>
        <dbReference type="PROSITE-ProRule" id="PRU01360"/>
    </source>
</evidence>
<keyword evidence="4 10" id="KW-1134">Transmembrane beta strand</keyword>
<evidence type="ECO:0000256" key="1">
    <source>
        <dbReference type="ARBA" id="ARBA00004571"/>
    </source>
</evidence>
<evidence type="ECO:0000256" key="6">
    <source>
        <dbReference type="ARBA" id="ARBA00023077"/>
    </source>
</evidence>
<evidence type="ECO:0000256" key="7">
    <source>
        <dbReference type="ARBA" id="ARBA00023136"/>
    </source>
</evidence>
<evidence type="ECO:0000256" key="13">
    <source>
        <dbReference type="SAM" id="SignalP"/>
    </source>
</evidence>
<feature type="chain" id="PRO_5040891539" evidence="13">
    <location>
        <begin position="26"/>
        <end position="886"/>
    </location>
</feature>
<evidence type="ECO:0000256" key="11">
    <source>
        <dbReference type="RuleBase" id="RU003357"/>
    </source>
</evidence>
<feature type="signal peptide" evidence="13">
    <location>
        <begin position="1"/>
        <end position="25"/>
    </location>
</feature>
<dbReference type="Proteomes" id="UP001152766">
    <property type="component" value="Unassembled WGS sequence"/>
</dbReference>
<dbReference type="CDD" id="cd01347">
    <property type="entry name" value="ligand_gated_channel"/>
    <property type="match status" value="1"/>
</dbReference>
<dbReference type="InterPro" id="IPR037066">
    <property type="entry name" value="Plug_dom_sf"/>
</dbReference>
<dbReference type="AlphaFoldDB" id="A0A9X4LM13"/>
<protein>
    <submittedName>
        <fullName evidence="16">TonB-dependent receptor</fullName>
    </submittedName>
</protein>
<name>A0A9X4LM13_9BURK</name>
<dbReference type="NCBIfam" id="TIGR01782">
    <property type="entry name" value="TonB-Xanth-Caul"/>
    <property type="match status" value="1"/>
</dbReference>
<evidence type="ECO:0000259" key="14">
    <source>
        <dbReference type="Pfam" id="PF00593"/>
    </source>
</evidence>
<feature type="domain" description="TonB-dependent receptor plug" evidence="15">
    <location>
        <begin position="55"/>
        <end position="165"/>
    </location>
</feature>
<dbReference type="Gene3D" id="2.170.130.10">
    <property type="entry name" value="TonB-dependent receptor, plug domain"/>
    <property type="match status" value="1"/>
</dbReference>
<keyword evidence="3 10" id="KW-0813">Transport</keyword>
<dbReference type="SUPFAM" id="SSF56935">
    <property type="entry name" value="Porins"/>
    <property type="match status" value="1"/>
</dbReference>
<reference evidence="16" key="1">
    <citation type="submission" date="2019-02" db="EMBL/GenBank/DDBJ databases">
        <title>Draft genome of the type strain Pelomonas aquatica CCUG 52575T.</title>
        <authorList>
            <person name="Gomila M."/>
            <person name="Lalucat J."/>
        </authorList>
    </citation>
    <scope>NUCLEOTIDE SEQUENCE</scope>
    <source>
        <strain evidence="16">CCUG 52575</strain>
    </source>
</reference>
<evidence type="ECO:0000256" key="12">
    <source>
        <dbReference type="SAM" id="MobiDB-lite"/>
    </source>
</evidence>
<proteinExistence type="inferred from homology"/>
<dbReference type="PANTHER" id="PTHR40980">
    <property type="entry name" value="PLUG DOMAIN-CONTAINING PROTEIN"/>
    <property type="match status" value="1"/>
</dbReference>
<dbReference type="InterPro" id="IPR010104">
    <property type="entry name" value="TonB_rcpt_bac"/>
</dbReference>
<dbReference type="Gene3D" id="2.40.170.20">
    <property type="entry name" value="TonB-dependent receptor, beta-barrel domain"/>
    <property type="match status" value="1"/>
</dbReference>
<gene>
    <name evidence="16" type="ORF">EXJ73_21340</name>
</gene>
<comment type="similarity">
    <text evidence="2 10 11">Belongs to the TonB-dependent receptor family.</text>
</comment>
<evidence type="ECO:0000256" key="2">
    <source>
        <dbReference type="ARBA" id="ARBA00009810"/>
    </source>
</evidence>
<organism evidence="16 17">
    <name type="scientific">Pelomonas aquatica</name>
    <dbReference type="NCBI Taxonomy" id="431058"/>
    <lineage>
        <taxon>Bacteria</taxon>
        <taxon>Pseudomonadati</taxon>
        <taxon>Pseudomonadota</taxon>
        <taxon>Betaproteobacteria</taxon>
        <taxon>Burkholderiales</taxon>
        <taxon>Sphaerotilaceae</taxon>
        <taxon>Roseateles</taxon>
    </lineage>
</organism>
<dbReference type="InterPro" id="IPR000531">
    <property type="entry name" value="Beta-barrel_TonB"/>
</dbReference>
<dbReference type="Pfam" id="PF00593">
    <property type="entry name" value="TonB_dep_Rec_b-barrel"/>
    <property type="match status" value="1"/>
</dbReference>
<evidence type="ECO:0000256" key="4">
    <source>
        <dbReference type="ARBA" id="ARBA00022452"/>
    </source>
</evidence>
<dbReference type="InterPro" id="IPR036942">
    <property type="entry name" value="Beta-barrel_TonB_sf"/>
</dbReference>
<keyword evidence="8 16" id="KW-0675">Receptor</keyword>
<evidence type="ECO:0000256" key="3">
    <source>
        <dbReference type="ARBA" id="ARBA00022448"/>
    </source>
</evidence>
<keyword evidence="6 11" id="KW-0798">TonB box</keyword>
<evidence type="ECO:0000313" key="17">
    <source>
        <dbReference type="Proteomes" id="UP001152766"/>
    </source>
</evidence>
<keyword evidence="9 10" id="KW-0998">Cell outer membrane</keyword>
<keyword evidence="13" id="KW-0732">Signal</keyword>
<keyword evidence="17" id="KW-1185">Reference proteome</keyword>
<accession>A0A9X4LM13</accession>
<feature type="region of interest" description="Disordered" evidence="12">
    <location>
        <begin position="410"/>
        <end position="438"/>
    </location>
</feature>
<keyword evidence="5 10" id="KW-0812">Transmembrane</keyword>
<evidence type="ECO:0000313" key="16">
    <source>
        <dbReference type="EMBL" id="MDG0865007.1"/>
    </source>
</evidence>
<dbReference type="EMBL" id="SGUG01000049">
    <property type="protein sequence ID" value="MDG0865007.1"/>
    <property type="molecule type" value="Genomic_DNA"/>
</dbReference>
<evidence type="ECO:0000259" key="15">
    <source>
        <dbReference type="Pfam" id="PF07715"/>
    </source>
</evidence>
<evidence type="ECO:0000256" key="9">
    <source>
        <dbReference type="ARBA" id="ARBA00023237"/>
    </source>
</evidence>
<evidence type="ECO:0000256" key="5">
    <source>
        <dbReference type="ARBA" id="ARBA00022692"/>
    </source>
</evidence>
<dbReference type="InterPro" id="IPR012910">
    <property type="entry name" value="Plug_dom"/>
</dbReference>
<dbReference type="PANTHER" id="PTHR40980:SF3">
    <property type="entry name" value="TONB-DEPENDENT RECEPTOR-LIKE BETA-BARREL DOMAIN-CONTAINING PROTEIN"/>
    <property type="match status" value="1"/>
</dbReference>
<feature type="domain" description="TonB-dependent receptor-like beta-barrel" evidence="14">
    <location>
        <begin position="363"/>
        <end position="842"/>
    </location>
</feature>
<keyword evidence="7 10" id="KW-0472">Membrane</keyword>
<comment type="subcellular location">
    <subcellularLocation>
        <location evidence="1 10">Cell outer membrane</location>
        <topology evidence="1 10">Multi-pass membrane protein</topology>
    </subcellularLocation>
</comment>
<evidence type="ECO:0000256" key="8">
    <source>
        <dbReference type="ARBA" id="ARBA00023170"/>
    </source>
</evidence>
<dbReference type="InterPro" id="IPR039426">
    <property type="entry name" value="TonB-dep_rcpt-like"/>
</dbReference>